<dbReference type="SUPFAM" id="SSF53335">
    <property type="entry name" value="S-adenosyl-L-methionine-dependent methyltransferases"/>
    <property type="match status" value="1"/>
</dbReference>
<dbReference type="EMBL" id="JACNJD010000124">
    <property type="protein sequence ID" value="MBC8176318.1"/>
    <property type="molecule type" value="Genomic_DNA"/>
</dbReference>
<dbReference type="PANTHER" id="PTHR43861:SF6">
    <property type="entry name" value="METHYLTRANSFERASE TYPE 11"/>
    <property type="match status" value="1"/>
</dbReference>
<dbReference type="Gene3D" id="3.40.50.150">
    <property type="entry name" value="Vaccinia Virus protein VP39"/>
    <property type="match status" value="1"/>
</dbReference>
<dbReference type="AlphaFoldDB" id="A0A8J6T7F1"/>
<organism evidence="1 2">
    <name type="scientific">Candidatus Desulfacyla euxinica</name>
    <dbReference type="NCBI Taxonomy" id="2841693"/>
    <lineage>
        <taxon>Bacteria</taxon>
        <taxon>Deltaproteobacteria</taxon>
        <taxon>Candidatus Desulfacyla</taxon>
    </lineage>
</organism>
<keyword evidence="1" id="KW-0489">Methyltransferase</keyword>
<evidence type="ECO:0000313" key="2">
    <source>
        <dbReference type="Proteomes" id="UP000650524"/>
    </source>
</evidence>
<comment type="caution">
    <text evidence="1">The sequence shown here is derived from an EMBL/GenBank/DDBJ whole genome shotgun (WGS) entry which is preliminary data.</text>
</comment>
<protein>
    <submittedName>
        <fullName evidence="1">Class I SAM-dependent methyltransferase</fullName>
    </submittedName>
</protein>
<dbReference type="InterPro" id="IPR029063">
    <property type="entry name" value="SAM-dependent_MTases_sf"/>
</dbReference>
<sequence>MTTSLSILWPKSTAPDIEEVTFSYDFCRRVSQELCQNIAQKYSWIDYPADWNLAHALSEAQSEMLFVVNKPELVLSSIVLNRLTKGLESGCIACGPVYNETSFSSQKAKLPFPYVNIPTFLEASQALESKKRRVITVHALDPACILYQRDFLKRVDAKHLLTEAYKSIPGTIKKSVAVDSGALVHIFRNYYEDEPDDRVGFVPQMVRCAIDMGWHFLQKLGAKHLLSESYVSNFERALRKKTLAVLHFLGSQNNWQRDCMIHLIPETVKNVLDIGCASGGYGKRLKQIRPEIFLKGIERNLIMAEYARNYYDDVVVSSVESANLPAGFDLVNCGDVLEHLHNPWEMLKRVHRLLRQGGHLVISIPNVGHWSIARDLLDGRYQYVPIGLLCVSHIRWFTESSIRQALMDADFEIEILYRQKIPPSPQGKVFIHHMCEKGYGDKESLLTNEFIIRAIKQ</sequence>
<accession>A0A8J6T7F1</accession>
<dbReference type="Pfam" id="PF13489">
    <property type="entry name" value="Methyltransf_23"/>
    <property type="match status" value="1"/>
</dbReference>
<proteinExistence type="predicted"/>
<dbReference type="CDD" id="cd02440">
    <property type="entry name" value="AdoMet_MTases"/>
    <property type="match status" value="1"/>
</dbReference>
<evidence type="ECO:0000313" key="1">
    <source>
        <dbReference type="EMBL" id="MBC8176318.1"/>
    </source>
</evidence>
<dbReference type="GO" id="GO:0008168">
    <property type="term" value="F:methyltransferase activity"/>
    <property type="evidence" value="ECO:0007669"/>
    <property type="project" value="UniProtKB-KW"/>
</dbReference>
<dbReference type="GO" id="GO:0032259">
    <property type="term" value="P:methylation"/>
    <property type="evidence" value="ECO:0007669"/>
    <property type="project" value="UniProtKB-KW"/>
</dbReference>
<name>A0A8J6T7F1_9DELT</name>
<dbReference type="PANTHER" id="PTHR43861">
    <property type="entry name" value="TRANS-ACONITATE 2-METHYLTRANSFERASE-RELATED"/>
    <property type="match status" value="1"/>
</dbReference>
<dbReference type="Proteomes" id="UP000650524">
    <property type="component" value="Unassembled WGS sequence"/>
</dbReference>
<reference evidence="1 2" key="1">
    <citation type="submission" date="2020-08" db="EMBL/GenBank/DDBJ databases">
        <title>Bridging the membrane lipid divide: bacteria of the FCB group superphylum have the potential to synthesize archaeal ether lipids.</title>
        <authorList>
            <person name="Villanueva L."/>
            <person name="Von Meijenfeldt F.A.B."/>
            <person name="Westbye A.B."/>
            <person name="Yadav S."/>
            <person name="Hopmans E.C."/>
            <person name="Dutilh B.E."/>
            <person name="Sinninghe Damste J.S."/>
        </authorList>
    </citation>
    <scope>NUCLEOTIDE SEQUENCE [LARGE SCALE GENOMIC DNA]</scope>
    <source>
        <strain evidence="1">NIOZ-UU27</strain>
    </source>
</reference>
<gene>
    <name evidence="1" type="ORF">H8E19_02860</name>
</gene>
<keyword evidence="1" id="KW-0808">Transferase</keyword>